<dbReference type="AlphaFoldDB" id="A0A120I923"/>
<dbReference type="GO" id="GO:0006302">
    <property type="term" value="P:double-strand break repair"/>
    <property type="evidence" value="ECO:0007669"/>
    <property type="project" value="InterPro"/>
</dbReference>
<dbReference type="Proteomes" id="UP000069912">
    <property type="component" value="Chromosome"/>
</dbReference>
<keyword evidence="9 12" id="KW-0238">DNA-binding</keyword>
<dbReference type="SUPFAM" id="SSF52540">
    <property type="entry name" value="P-loop containing nucleoside triphosphate hydrolases"/>
    <property type="match status" value="2"/>
</dbReference>
<reference evidence="15 17" key="1">
    <citation type="journal article" date="2016" name="Genome Announc.">
        <title>Complete Genome Sequences of Aerococcus christensenii CCUG 28831T, Aerococcus sanguinicola CCUG 43001T, Aerococcus urinae CCUG 36881T, Aerococcus urinaeequi CCUG 28094T, Aerococcus urinaehominis CCUG 42038 BT, and Aerococcus viridans CCUG 4311T.</title>
        <authorList>
            <person name="Carkaci D."/>
            <person name="Dargis R."/>
            <person name="Nielsen X.C."/>
            <person name="Skovgaard O."/>
            <person name="Fuursted K."/>
            <person name="Christensen J.J."/>
        </authorList>
    </citation>
    <scope>NUCLEOTIDE SEQUENCE [LARGE SCALE GENOMIC DNA]</scope>
    <source>
        <strain evidence="15 17">CCUG43001</strain>
    </source>
</reference>
<evidence type="ECO:0000256" key="1">
    <source>
        <dbReference type="ARBA" id="ARBA00022515"/>
    </source>
</evidence>
<dbReference type="FunFam" id="3.40.50.300:FF:000489">
    <property type="entry name" value="Primosome assembly protein PriA"/>
    <property type="match status" value="1"/>
</dbReference>
<reference evidence="17" key="2">
    <citation type="submission" date="2016-01" db="EMBL/GenBank/DDBJ databases">
        <title>Six Aerococcus type strain genome sequencing and assembly using PacBio and Illumina Hiseq.</title>
        <authorList>
            <person name="Carkaci D."/>
            <person name="Dargis R."/>
            <person name="Nielsen X.C."/>
            <person name="Skovgaard O."/>
            <person name="Fuursted K."/>
            <person name="Christensen J.J."/>
        </authorList>
    </citation>
    <scope>NUCLEOTIDE SEQUENCE [LARGE SCALE GENOMIC DNA]</scope>
    <source>
        <strain evidence="17">CCUG43001</strain>
    </source>
</reference>
<dbReference type="GO" id="GO:0043138">
    <property type="term" value="F:3'-5' DNA helicase activity"/>
    <property type="evidence" value="ECO:0007669"/>
    <property type="project" value="UniProtKB-EC"/>
</dbReference>
<evidence type="ECO:0000313" key="18">
    <source>
        <dbReference type="Proteomes" id="UP000234239"/>
    </source>
</evidence>
<name>A0A120I923_9LACT</name>
<dbReference type="InterPro" id="IPR014001">
    <property type="entry name" value="Helicase_ATP-bd"/>
</dbReference>
<keyword evidence="4 12" id="KW-0547">Nucleotide-binding</keyword>
<evidence type="ECO:0000256" key="9">
    <source>
        <dbReference type="ARBA" id="ARBA00023125"/>
    </source>
</evidence>
<evidence type="ECO:0000313" key="15">
    <source>
        <dbReference type="EMBL" id="AMB93580.1"/>
    </source>
</evidence>
<dbReference type="Pfam" id="PF18074">
    <property type="entry name" value="PriA_C"/>
    <property type="match status" value="1"/>
</dbReference>
<dbReference type="GO" id="GO:0016787">
    <property type="term" value="F:hydrolase activity"/>
    <property type="evidence" value="ECO:0007669"/>
    <property type="project" value="UniProtKB-KW"/>
</dbReference>
<dbReference type="InterPro" id="IPR041236">
    <property type="entry name" value="PriA_C"/>
</dbReference>
<gene>
    <name evidence="12" type="primary">priA</name>
    <name evidence="15" type="ORF">AWM72_01855</name>
    <name evidence="16" type="ORF">CYJ28_07245</name>
</gene>
<keyword evidence="5 12" id="KW-0378">Hydrolase</keyword>
<dbReference type="GO" id="GO:0006269">
    <property type="term" value="P:DNA replication, synthesis of primer"/>
    <property type="evidence" value="ECO:0007669"/>
    <property type="project" value="UniProtKB-KW"/>
</dbReference>
<dbReference type="Pfam" id="PF00271">
    <property type="entry name" value="Helicase_C"/>
    <property type="match status" value="1"/>
</dbReference>
<dbReference type="PROSITE" id="PS51194">
    <property type="entry name" value="HELICASE_CTER"/>
    <property type="match status" value="1"/>
</dbReference>
<reference evidence="16 18" key="3">
    <citation type="submission" date="2017-12" db="EMBL/GenBank/DDBJ databases">
        <title>Phylogenetic diversity of female urinary microbiome.</title>
        <authorList>
            <person name="Thomas-White K."/>
            <person name="Wolfe A.J."/>
        </authorList>
    </citation>
    <scope>NUCLEOTIDE SEQUENCE [LARGE SCALE GENOMIC DNA]</scope>
    <source>
        <strain evidence="16 18">UMB0139</strain>
    </source>
</reference>
<evidence type="ECO:0000256" key="8">
    <source>
        <dbReference type="ARBA" id="ARBA00022840"/>
    </source>
</evidence>
<dbReference type="GeneID" id="92902815"/>
<comment type="similarity">
    <text evidence="12">Belongs to the helicase family. PriA subfamily.</text>
</comment>
<dbReference type="RefSeq" id="WP_067972305.1">
    <property type="nucleotide sequence ID" value="NZ_CAJHKM010000006.1"/>
</dbReference>
<feature type="binding site" evidence="12">
    <location>
        <position position="539"/>
    </location>
    <ligand>
        <name>Zn(2+)</name>
        <dbReference type="ChEBI" id="CHEBI:29105"/>
        <label>2</label>
    </ligand>
</feature>
<dbReference type="SMART" id="SM00487">
    <property type="entry name" value="DEXDc"/>
    <property type="match status" value="1"/>
</dbReference>
<dbReference type="EMBL" id="CP014160">
    <property type="protein sequence ID" value="AMB93580.1"/>
    <property type="molecule type" value="Genomic_DNA"/>
</dbReference>
<evidence type="ECO:0000256" key="12">
    <source>
        <dbReference type="HAMAP-Rule" id="MF_00983"/>
    </source>
</evidence>
<feature type="binding site" evidence="12">
    <location>
        <position position="549"/>
    </location>
    <ligand>
        <name>Zn(2+)</name>
        <dbReference type="ChEBI" id="CHEBI:29105"/>
        <label>1</label>
    </ligand>
</feature>
<feature type="domain" description="Helicase ATP-binding" evidence="13">
    <location>
        <begin position="281"/>
        <end position="447"/>
    </location>
</feature>
<dbReference type="GO" id="GO:0008270">
    <property type="term" value="F:zinc ion binding"/>
    <property type="evidence" value="ECO:0007669"/>
    <property type="project" value="UniProtKB-UniRule"/>
</dbReference>
<dbReference type="SMART" id="SM00490">
    <property type="entry name" value="HELICc"/>
    <property type="match status" value="1"/>
</dbReference>
<dbReference type="InterPro" id="IPR040498">
    <property type="entry name" value="PriA_CRR"/>
</dbReference>
<proteinExistence type="inferred from homology"/>
<evidence type="ECO:0000256" key="5">
    <source>
        <dbReference type="ARBA" id="ARBA00022801"/>
    </source>
</evidence>
<keyword evidence="6 12" id="KW-0347">Helicase</keyword>
<evidence type="ECO:0000256" key="3">
    <source>
        <dbReference type="ARBA" id="ARBA00022723"/>
    </source>
</evidence>
<feature type="binding site" evidence="12">
    <location>
        <position position="509"/>
    </location>
    <ligand>
        <name>Zn(2+)</name>
        <dbReference type="ChEBI" id="CHEBI:29105"/>
        <label>1</label>
    </ligand>
</feature>
<comment type="catalytic activity">
    <reaction evidence="12">
        <text>Couples ATP hydrolysis with the unwinding of duplex DNA by translocating in the 3'-5' direction.</text>
        <dbReference type="EC" id="5.6.2.4"/>
    </reaction>
</comment>
<feature type="binding site" evidence="12">
    <location>
        <position position="552"/>
    </location>
    <ligand>
        <name>Zn(2+)</name>
        <dbReference type="ChEBI" id="CHEBI:29105"/>
        <label>1</label>
    </ligand>
</feature>
<evidence type="ECO:0000256" key="10">
    <source>
        <dbReference type="ARBA" id="ARBA00023235"/>
    </source>
</evidence>
<dbReference type="CDD" id="cd17929">
    <property type="entry name" value="DEXHc_priA"/>
    <property type="match status" value="1"/>
</dbReference>
<dbReference type="Proteomes" id="UP000234239">
    <property type="component" value="Unassembled WGS sequence"/>
</dbReference>
<dbReference type="FunFam" id="3.40.1440.60:FF:000001">
    <property type="entry name" value="Primosomal protein N"/>
    <property type="match status" value="1"/>
</dbReference>
<keyword evidence="8 12" id="KW-0067">ATP-binding</keyword>
<dbReference type="InterPro" id="IPR041222">
    <property type="entry name" value="PriA_3primeBD"/>
</dbReference>
<dbReference type="HAMAP" id="MF_00983">
    <property type="entry name" value="PriA"/>
    <property type="match status" value="1"/>
</dbReference>
<keyword evidence="2 12" id="KW-0235">DNA replication</keyword>
<dbReference type="Gene3D" id="3.40.1440.60">
    <property type="entry name" value="PriA, 3(prime) DNA-binding domain"/>
    <property type="match status" value="1"/>
</dbReference>
<dbReference type="NCBIfam" id="TIGR00595">
    <property type="entry name" value="priA"/>
    <property type="match status" value="1"/>
</dbReference>
<comment type="subunit">
    <text evidence="12">Component of the replication restart primosome.</text>
</comment>
<feature type="binding site" evidence="12">
    <location>
        <position position="512"/>
    </location>
    <ligand>
        <name>Zn(2+)</name>
        <dbReference type="ChEBI" id="CHEBI:29105"/>
        <label>1</label>
    </ligand>
</feature>
<dbReference type="InterPro" id="IPR001650">
    <property type="entry name" value="Helicase_C-like"/>
</dbReference>
<comment type="cofactor">
    <cofactor evidence="12">
        <name>Zn(2+)</name>
        <dbReference type="ChEBI" id="CHEBI:29105"/>
    </cofactor>
    <text evidence="12">Binds 2 zinc ions per subunit.</text>
</comment>
<keyword evidence="10 12" id="KW-0413">Isomerase</keyword>
<dbReference type="Pfam" id="PF00270">
    <property type="entry name" value="DEAD"/>
    <property type="match status" value="1"/>
</dbReference>
<dbReference type="GO" id="GO:0006270">
    <property type="term" value="P:DNA replication initiation"/>
    <property type="evidence" value="ECO:0007669"/>
    <property type="project" value="TreeGrafter"/>
</dbReference>
<feature type="binding site" evidence="12">
    <location>
        <position position="518"/>
    </location>
    <ligand>
        <name>Zn(2+)</name>
        <dbReference type="ChEBI" id="CHEBI:29105"/>
        <label>2</label>
    </ligand>
</feature>
<dbReference type="GO" id="GO:1990077">
    <property type="term" value="C:primosome complex"/>
    <property type="evidence" value="ECO:0007669"/>
    <property type="project" value="UniProtKB-UniRule"/>
</dbReference>
<dbReference type="NCBIfam" id="NF004066">
    <property type="entry name" value="PRK05580.1-3"/>
    <property type="match status" value="1"/>
</dbReference>
<dbReference type="PROSITE" id="PS51192">
    <property type="entry name" value="HELICASE_ATP_BIND_1"/>
    <property type="match status" value="1"/>
</dbReference>
<dbReference type="OrthoDB" id="9759544at2"/>
<dbReference type="GO" id="GO:0005524">
    <property type="term" value="F:ATP binding"/>
    <property type="evidence" value="ECO:0007669"/>
    <property type="project" value="UniProtKB-UniRule"/>
</dbReference>
<dbReference type="InterPro" id="IPR011545">
    <property type="entry name" value="DEAD/DEAH_box_helicase_dom"/>
</dbReference>
<dbReference type="Pfam" id="PF17764">
    <property type="entry name" value="PriA_3primeBD"/>
    <property type="match status" value="1"/>
</dbReference>
<dbReference type="CDD" id="cd18804">
    <property type="entry name" value="SF2_C_priA"/>
    <property type="match status" value="1"/>
</dbReference>
<evidence type="ECO:0000256" key="11">
    <source>
        <dbReference type="ARBA" id="ARBA00048988"/>
    </source>
</evidence>
<protein>
    <recommendedName>
        <fullName evidence="12">Replication restart protein PriA</fullName>
    </recommendedName>
    <alternativeName>
        <fullName evidence="12">ATP-dependent DNA helicase PriA</fullName>
        <ecNumber evidence="12">5.6.2.4</ecNumber>
    </alternativeName>
    <alternativeName>
        <fullName evidence="12">DNA 3'-5' helicase PriA</fullName>
    </alternativeName>
</protein>
<comment type="catalytic activity">
    <reaction evidence="11 12">
        <text>ATP + H2O = ADP + phosphate + H(+)</text>
        <dbReference type="Rhea" id="RHEA:13065"/>
        <dbReference type="ChEBI" id="CHEBI:15377"/>
        <dbReference type="ChEBI" id="CHEBI:15378"/>
        <dbReference type="ChEBI" id="CHEBI:30616"/>
        <dbReference type="ChEBI" id="CHEBI:43474"/>
        <dbReference type="ChEBI" id="CHEBI:456216"/>
        <dbReference type="EC" id="5.6.2.4"/>
    </reaction>
</comment>
<feature type="binding site" evidence="12">
    <location>
        <position position="521"/>
    </location>
    <ligand>
        <name>Zn(2+)</name>
        <dbReference type="ChEBI" id="CHEBI:29105"/>
        <label>2</label>
    </ligand>
</feature>
<accession>A0A120I923</accession>
<evidence type="ECO:0000256" key="6">
    <source>
        <dbReference type="ARBA" id="ARBA00022806"/>
    </source>
</evidence>
<organism evidence="15 17">
    <name type="scientific">Aerococcus sanguinicola</name>
    <dbReference type="NCBI Taxonomy" id="119206"/>
    <lineage>
        <taxon>Bacteria</taxon>
        <taxon>Bacillati</taxon>
        <taxon>Bacillota</taxon>
        <taxon>Bacilli</taxon>
        <taxon>Lactobacillales</taxon>
        <taxon>Aerococcaceae</taxon>
        <taxon>Aerococcus</taxon>
    </lineage>
</organism>
<dbReference type="GO" id="GO:0003677">
    <property type="term" value="F:DNA binding"/>
    <property type="evidence" value="ECO:0007669"/>
    <property type="project" value="UniProtKB-UniRule"/>
</dbReference>
<keyword evidence="1 12" id="KW-0639">Primosome</keyword>
<dbReference type="KEGG" id="asan:AWM72_01855"/>
<evidence type="ECO:0000313" key="17">
    <source>
        <dbReference type="Proteomes" id="UP000069912"/>
    </source>
</evidence>
<evidence type="ECO:0000259" key="14">
    <source>
        <dbReference type="PROSITE" id="PS51194"/>
    </source>
</evidence>
<feature type="binding site" evidence="12">
    <location>
        <position position="536"/>
    </location>
    <ligand>
        <name>Zn(2+)</name>
        <dbReference type="ChEBI" id="CHEBI:29105"/>
        <label>2</label>
    </ligand>
</feature>
<keyword evidence="17" id="KW-1185">Reference proteome</keyword>
<dbReference type="EC" id="5.6.2.4" evidence="12"/>
<comment type="function">
    <text evidence="12">Initiates the restart of stalled replication forks, which reloads the replicative helicase on sites other than the origin of replication. Recognizes and binds to abandoned replication forks and remodels them to uncover a helicase loading site. Promotes assembly of the primosome at these replication forks.</text>
</comment>
<feature type="domain" description="Helicase C-terminal" evidence="14">
    <location>
        <begin position="544"/>
        <end position="698"/>
    </location>
</feature>
<evidence type="ECO:0000256" key="7">
    <source>
        <dbReference type="ARBA" id="ARBA00022833"/>
    </source>
</evidence>
<keyword evidence="7 12" id="KW-0862">Zinc</keyword>
<dbReference type="Pfam" id="PF18319">
    <property type="entry name" value="Zn_ribbon_PriA"/>
    <property type="match status" value="1"/>
</dbReference>
<sequence>MSKSIARVIVDVPTQQTDQPYDYAIPEELAGLVQPGMRVEVPFGVREVQAYVLDLVAASDYEGKLRPLTGLLDDVPVLNQELLDLGRYMADHYFSFLVTCYHAMLPRLLKVKYEKYFRPTENLPYLDHQYYFADKEAYAWIQADQDGHLKNLLKLKDQGKLSLEYRVEDQKRVKTENWIQPLLDREDLEEVHAGLSKTAHKQVLLCELLMELEGKSLPTRTLREDYDLSMQTVRAGERKGWLKVYEQEVRRDPLADSDFEATEPLPLLPEQAQAYDQVSQAMAAQSDQVFLLQGVTGSGKTEVYLQLIQKALEAGQKALLLVPEIALTPQMVRHLKGRFADQVAVLHSQLSVGEQFDEWRRIRRQEAQVVVGARSSIFAPLENLGLIIIDEEHETSYKQADQPHYHARDLAKWRAAYHHCPLVLGSATPSLESRARAQNGVYQLLTIRQRANQKPLPQVEIVDMREEFRHKNYYQFSRKLRDAIQETLNQGQQVALMLNRRGYAAYMMCRDCGYVFKCEHCDVSLTYHYHAKSLDCHYCGYSIHLPQRCPLCSNQHLRDFGTGTERVQEEIEELFPTANLVRMDNDTTRRKGSTARLLKKVETGEADILLGTQMIAKGLDFPNITLVGVINADTALNLPDFRSSEKTFQLLTQVSGRAGRGDLTGRVFIQTYNPDHYAIQLAQTQDYDRFYQKEMAYRKMNHYSPYYYTIRLTVSHFDEREAQLAMNQLARFLRSYDQGQGTRLLGPSQAPIARLKNRYYFQLLFQYRQLDGLDQAFKEIQAMAQEWSKKQVYIAIDVEPMTFI</sequence>
<dbReference type="InterPro" id="IPR005259">
    <property type="entry name" value="PriA"/>
</dbReference>
<keyword evidence="3 12" id="KW-0479">Metal-binding</keyword>
<evidence type="ECO:0000256" key="4">
    <source>
        <dbReference type="ARBA" id="ARBA00022741"/>
    </source>
</evidence>
<evidence type="ECO:0000259" key="13">
    <source>
        <dbReference type="PROSITE" id="PS51192"/>
    </source>
</evidence>
<dbReference type="InterPro" id="IPR027417">
    <property type="entry name" value="P-loop_NTPase"/>
</dbReference>
<dbReference type="InterPro" id="IPR042115">
    <property type="entry name" value="PriA_3primeBD_sf"/>
</dbReference>
<dbReference type="PANTHER" id="PTHR30580">
    <property type="entry name" value="PRIMOSOMAL PROTEIN N"/>
    <property type="match status" value="1"/>
</dbReference>
<dbReference type="EMBL" id="PKGY01000003">
    <property type="protein sequence ID" value="PKZ21692.1"/>
    <property type="molecule type" value="Genomic_DNA"/>
</dbReference>
<evidence type="ECO:0000256" key="2">
    <source>
        <dbReference type="ARBA" id="ARBA00022705"/>
    </source>
</evidence>
<dbReference type="Gene3D" id="3.40.50.300">
    <property type="entry name" value="P-loop containing nucleotide triphosphate hydrolases"/>
    <property type="match status" value="2"/>
</dbReference>
<dbReference type="PANTHER" id="PTHR30580:SF0">
    <property type="entry name" value="PRIMOSOMAL PROTEIN N"/>
    <property type="match status" value="1"/>
</dbReference>
<evidence type="ECO:0000313" key="16">
    <source>
        <dbReference type="EMBL" id="PKZ21692.1"/>
    </source>
</evidence>
<dbReference type="GO" id="GO:0006310">
    <property type="term" value="P:DNA recombination"/>
    <property type="evidence" value="ECO:0007669"/>
    <property type="project" value="InterPro"/>
</dbReference>